<dbReference type="Proteomes" id="UP001434883">
    <property type="component" value="Unassembled WGS sequence"/>
</dbReference>
<evidence type="ECO:0000313" key="2">
    <source>
        <dbReference type="EMBL" id="MEQ2196174.1"/>
    </source>
</evidence>
<keyword evidence="1" id="KW-0472">Membrane</keyword>
<reference evidence="2 3" key="1">
    <citation type="submission" date="2021-06" db="EMBL/GenBank/DDBJ databases">
        <authorList>
            <person name="Palmer J.M."/>
        </authorList>
    </citation>
    <scope>NUCLEOTIDE SEQUENCE [LARGE SCALE GENOMIC DNA]</scope>
    <source>
        <strain evidence="2 3">XC_2019</strain>
        <tissue evidence="2">Muscle</tissue>
    </source>
</reference>
<gene>
    <name evidence="2" type="ORF">XENOCAPTIV_025664</name>
</gene>
<feature type="transmembrane region" description="Helical" evidence="1">
    <location>
        <begin position="17"/>
        <end position="35"/>
    </location>
</feature>
<keyword evidence="1" id="KW-1133">Transmembrane helix</keyword>
<sequence length="105" mass="12100">MEFHLVIQSCLSLSSGMPIYCWVNFSFAVAVVLLWKNSTIPFTLSRVGFITFRACLTNRLIVCARHGWWVHLRVLTAFVSCIVSNTTNHFVFHAPLFCHFEQFLC</sequence>
<organism evidence="2 3">
    <name type="scientific">Xenoophorus captivus</name>
    <dbReference type="NCBI Taxonomy" id="1517983"/>
    <lineage>
        <taxon>Eukaryota</taxon>
        <taxon>Metazoa</taxon>
        <taxon>Chordata</taxon>
        <taxon>Craniata</taxon>
        <taxon>Vertebrata</taxon>
        <taxon>Euteleostomi</taxon>
        <taxon>Actinopterygii</taxon>
        <taxon>Neopterygii</taxon>
        <taxon>Teleostei</taxon>
        <taxon>Neoteleostei</taxon>
        <taxon>Acanthomorphata</taxon>
        <taxon>Ovalentaria</taxon>
        <taxon>Atherinomorphae</taxon>
        <taxon>Cyprinodontiformes</taxon>
        <taxon>Goodeidae</taxon>
        <taxon>Xenoophorus</taxon>
    </lineage>
</organism>
<evidence type="ECO:0000313" key="3">
    <source>
        <dbReference type="Proteomes" id="UP001434883"/>
    </source>
</evidence>
<keyword evidence="1" id="KW-0812">Transmembrane</keyword>
<proteinExistence type="predicted"/>
<dbReference type="EMBL" id="JAHRIN010014637">
    <property type="protein sequence ID" value="MEQ2196174.1"/>
    <property type="molecule type" value="Genomic_DNA"/>
</dbReference>
<comment type="caution">
    <text evidence="2">The sequence shown here is derived from an EMBL/GenBank/DDBJ whole genome shotgun (WGS) entry which is preliminary data.</text>
</comment>
<evidence type="ECO:0000256" key="1">
    <source>
        <dbReference type="SAM" id="Phobius"/>
    </source>
</evidence>
<keyword evidence="3" id="KW-1185">Reference proteome</keyword>
<accession>A0ABV0QK17</accession>
<name>A0ABV0QK17_9TELE</name>
<protein>
    <submittedName>
        <fullName evidence="2">Uncharacterized protein</fullName>
    </submittedName>
</protein>